<evidence type="ECO:0000313" key="3">
    <source>
        <dbReference type="EMBL" id="RKP09749.1"/>
    </source>
</evidence>
<dbReference type="EMBL" id="KZ992491">
    <property type="protein sequence ID" value="RKP09749.1"/>
    <property type="molecule type" value="Genomic_DNA"/>
</dbReference>
<sequence length="194" mass="20173">MNTTTALLSVAACLMLCISNQKIAAVPLNPTSGSIIQVTRRAPQLIPIPGNLQQLPLLGGAKSVPQLPNPTLLPGVIPSPVGNDNSLPETMPPAQVPTPVSFPSGSSVAPKSDDDFGRDNSGRGSLGSSNSGSGSSGHRGSGHDDSDRWSSHSDDNSRSGPRRLSRVSDWRKPAYGDTGFGKLTTPWSAHDDSQ</sequence>
<organism evidence="3 4">
    <name type="scientific">Thamnocephalis sphaerospora</name>
    <dbReference type="NCBI Taxonomy" id="78915"/>
    <lineage>
        <taxon>Eukaryota</taxon>
        <taxon>Fungi</taxon>
        <taxon>Fungi incertae sedis</taxon>
        <taxon>Zoopagomycota</taxon>
        <taxon>Zoopagomycotina</taxon>
        <taxon>Zoopagomycetes</taxon>
        <taxon>Zoopagales</taxon>
        <taxon>Sigmoideomycetaceae</taxon>
        <taxon>Thamnocephalis</taxon>
    </lineage>
</organism>
<feature type="compositionally biased region" description="Low complexity" evidence="1">
    <location>
        <begin position="122"/>
        <end position="133"/>
    </location>
</feature>
<protein>
    <submittedName>
        <fullName evidence="3">Uncharacterized protein</fullName>
    </submittedName>
</protein>
<feature type="compositionally biased region" description="Basic and acidic residues" evidence="1">
    <location>
        <begin position="141"/>
        <end position="157"/>
    </location>
</feature>
<feature type="signal peptide" evidence="2">
    <location>
        <begin position="1"/>
        <end position="25"/>
    </location>
</feature>
<dbReference type="Proteomes" id="UP000271241">
    <property type="component" value="Unassembled WGS sequence"/>
</dbReference>
<keyword evidence="2" id="KW-0732">Signal</keyword>
<dbReference type="AlphaFoldDB" id="A0A4V1IX42"/>
<keyword evidence="4" id="KW-1185">Reference proteome</keyword>
<proteinExistence type="predicted"/>
<reference evidence="4" key="1">
    <citation type="journal article" date="2018" name="Nat. Microbiol.">
        <title>Leveraging single-cell genomics to expand the fungal tree of life.</title>
        <authorList>
            <person name="Ahrendt S.R."/>
            <person name="Quandt C.A."/>
            <person name="Ciobanu D."/>
            <person name="Clum A."/>
            <person name="Salamov A."/>
            <person name="Andreopoulos B."/>
            <person name="Cheng J.F."/>
            <person name="Woyke T."/>
            <person name="Pelin A."/>
            <person name="Henrissat B."/>
            <person name="Reynolds N.K."/>
            <person name="Benny G.L."/>
            <person name="Smith M.E."/>
            <person name="James T.Y."/>
            <person name="Grigoriev I.V."/>
        </authorList>
    </citation>
    <scope>NUCLEOTIDE SEQUENCE [LARGE SCALE GENOMIC DNA]</scope>
    <source>
        <strain evidence="4">RSA 1356</strain>
    </source>
</reference>
<evidence type="ECO:0000256" key="2">
    <source>
        <dbReference type="SAM" id="SignalP"/>
    </source>
</evidence>
<evidence type="ECO:0000256" key="1">
    <source>
        <dbReference type="SAM" id="MobiDB-lite"/>
    </source>
</evidence>
<name>A0A4V1IX42_9FUNG</name>
<feature type="compositionally biased region" description="Basic and acidic residues" evidence="1">
    <location>
        <begin position="111"/>
        <end position="121"/>
    </location>
</feature>
<feature type="chain" id="PRO_5020527634" evidence="2">
    <location>
        <begin position="26"/>
        <end position="194"/>
    </location>
</feature>
<feature type="region of interest" description="Disordered" evidence="1">
    <location>
        <begin position="75"/>
        <end position="194"/>
    </location>
</feature>
<evidence type="ECO:0000313" key="4">
    <source>
        <dbReference type="Proteomes" id="UP000271241"/>
    </source>
</evidence>
<accession>A0A4V1IX42</accession>
<gene>
    <name evidence="3" type="ORF">THASP1DRAFT_28461</name>
</gene>